<dbReference type="EMBL" id="JBHSDK010000061">
    <property type="protein sequence ID" value="MFC4338018.1"/>
    <property type="molecule type" value="Genomic_DNA"/>
</dbReference>
<dbReference type="Gene3D" id="2.60.40.1120">
    <property type="entry name" value="Carboxypeptidase-like, regulatory domain"/>
    <property type="match status" value="1"/>
</dbReference>
<organism evidence="2 3">
    <name type="scientific">Salininema proteolyticum</name>
    <dbReference type="NCBI Taxonomy" id="1607685"/>
    <lineage>
        <taxon>Bacteria</taxon>
        <taxon>Bacillati</taxon>
        <taxon>Actinomycetota</taxon>
        <taxon>Actinomycetes</taxon>
        <taxon>Glycomycetales</taxon>
        <taxon>Glycomycetaceae</taxon>
        <taxon>Salininema</taxon>
    </lineage>
</organism>
<dbReference type="NCBIfam" id="NF038128">
    <property type="entry name" value="choice_anch_J"/>
    <property type="match status" value="1"/>
</dbReference>
<protein>
    <submittedName>
        <fullName evidence="2">Choice-of-anchor J domain-containing protein</fullName>
    </submittedName>
</protein>
<dbReference type="SUPFAM" id="SSF49452">
    <property type="entry name" value="Starch-binding domain-like"/>
    <property type="match status" value="1"/>
</dbReference>
<dbReference type="RefSeq" id="WP_380625617.1">
    <property type="nucleotide sequence ID" value="NZ_JBHSDK010000061.1"/>
</dbReference>
<evidence type="ECO:0000256" key="1">
    <source>
        <dbReference type="SAM" id="SignalP"/>
    </source>
</evidence>
<feature type="chain" id="PRO_5045495659" evidence="1">
    <location>
        <begin position="35"/>
        <end position="388"/>
    </location>
</feature>
<feature type="signal peptide" evidence="1">
    <location>
        <begin position="1"/>
        <end position="34"/>
    </location>
</feature>
<evidence type="ECO:0000313" key="3">
    <source>
        <dbReference type="Proteomes" id="UP001595823"/>
    </source>
</evidence>
<dbReference type="Proteomes" id="UP001595823">
    <property type="component" value="Unassembled WGS sequence"/>
</dbReference>
<sequence length="388" mass="40743">MRTRRTSLPRHLIRTLAATAVAGTAVLAPATAQAEAPSPEAAGDCSQPGFAYDGIGEGFDDKLLPRDWTLESTGATPWRLDDPHDRGNHATGDEGYAVAGIYPYGGTADLDTTLYTPEFDLSAATEPALTFATSYIALGADVTAEVLLSVDGENWASVWTGTEDLRSSTQTVDLSAWADADTARLGFHYSYTGSEDRWWIVDDVFVGSPACVELQGGGIVHGTFTDAATGEPYADAVVTDTSTGYRTRTDYKGEYALYTPVTGENRLSLYGAGYASAAGDIELLEDGSIRADWEAVRGDTAPAYLSGTVTVAECDGSTVPAAGATLQVIDGEGLSRQVGADDNGEWNATAYEGTIYLVVNHGGGTDSAVLTAESLEERTVDLVIAPDC</sequence>
<dbReference type="InterPro" id="IPR013784">
    <property type="entry name" value="Carb-bd-like_fold"/>
</dbReference>
<keyword evidence="1" id="KW-0732">Signal</keyword>
<accession>A0ABV8U5P4</accession>
<comment type="caution">
    <text evidence="2">The sequence shown here is derived from an EMBL/GenBank/DDBJ whole genome shotgun (WGS) entry which is preliminary data.</text>
</comment>
<proteinExistence type="predicted"/>
<gene>
    <name evidence="2" type="ORF">ACFPET_22765</name>
</gene>
<keyword evidence="3" id="KW-1185">Reference proteome</keyword>
<reference evidence="3" key="1">
    <citation type="journal article" date="2019" name="Int. J. Syst. Evol. Microbiol.">
        <title>The Global Catalogue of Microorganisms (GCM) 10K type strain sequencing project: providing services to taxonomists for standard genome sequencing and annotation.</title>
        <authorList>
            <consortium name="The Broad Institute Genomics Platform"/>
            <consortium name="The Broad Institute Genome Sequencing Center for Infectious Disease"/>
            <person name="Wu L."/>
            <person name="Ma J."/>
        </authorList>
    </citation>
    <scope>NUCLEOTIDE SEQUENCE [LARGE SCALE GENOMIC DNA]</scope>
    <source>
        <strain evidence="3">IBRC-M 10908</strain>
    </source>
</reference>
<evidence type="ECO:0000313" key="2">
    <source>
        <dbReference type="EMBL" id="MFC4338018.1"/>
    </source>
</evidence>
<name>A0ABV8U5P4_9ACTN</name>